<evidence type="ECO:0000256" key="3">
    <source>
        <dbReference type="ARBA" id="ARBA00022692"/>
    </source>
</evidence>
<feature type="transmembrane region" description="Helical" evidence="9">
    <location>
        <begin position="417"/>
        <end position="438"/>
    </location>
</feature>
<evidence type="ECO:0000256" key="5">
    <source>
        <dbReference type="ARBA" id="ARBA00022989"/>
    </source>
</evidence>
<organism evidence="12 13">
    <name type="scientific">Callorhinchus milii</name>
    <name type="common">Ghost shark</name>
    <dbReference type="NCBI Taxonomy" id="7868"/>
    <lineage>
        <taxon>Eukaryota</taxon>
        <taxon>Metazoa</taxon>
        <taxon>Chordata</taxon>
        <taxon>Craniata</taxon>
        <taxon>Vertebrata</taxon>
        <taxon>Chondrichthyes</taxon>
        <taxon>Holocephali</taxon>
        <taxon>Chimaeriformes</taxon>
        <taxon>Callorhinchidae</taxon>
        <taxon>Callorhinchus</taxon>
    </lineage>
</organism>
<feature type="region of interest" description="Disordered" evidence="8">
    <location>
        <begin position="22"/>
        <end position="63"/>
    </location>
</feature>
<keyword evidence="5 9" id="KW-1133">Transmembrane helix</keyword>
<comment type="subcellular location">
    <subcellularLocation>
        <location evidence="1">Membrane</location>
        <topology evidence="1">Single-pass type I membrane protein</topology>
    </subcellularLocation>
</comment>
<dbReference type="OMA" id="PHKHREA"/>
<dbReference type="Proteomes" id="UP000314986">
    <property type="component" value="Unassembled WGS sequence"/>
</dbReference>
<name>A0A4W3H3Z9_CALMI</name>
<feature type="signal peptide" evidence="10">
    <location>
        <begin position="1"/>
        <end position="21"/>
    </location>
</feature>
<feature type="chain" id="PRO_5021499065" evidence="10">
    <location>
        <begin position="22"/>
        <end position="491"/>
    </location>
</feature>
<dbReference type="GeneTree" id="ENSGT00440000033408"/>
<protein>
    <submittedName>
        <fullName evidence="12">Plexin domain containing 1</fullName>
    </submittedName>
</protein>
<dbReference type="Ensembl" id="ENSCMIT00000010713.1">
    <property type="protein sequence ID" value="ENSCMIP00000010441.1"/>
    <property type="gene ID" value="ENSCMIG00000005518.1"/>
</dbReference>
<dbReference type="InterPro" id="IPR016201">
    <property type="entry name" value="PSI"/>
</dbReference>
<proteinExistence type="inferred from homology"/>
<sequence>MEIQVVFLLFWAFLDPTGLSAEESAEQTGFPERQSGRENTESWRRSSAGDNGSVSPPEAEGRRLSEDLGGTMLAIDTLPANGSQLVEDNHSYYVSRSYGPKDSRTRELWVDFNKLDKNKVLVHGILSNTHRQASRVILSFDFPFYGHYLRQITIATGGFIFTGDVIHRMLTATQYIAPLMANFDPSYSRNSTVSYFDNGTAFVVQWDTVFLQSRKDLGPFTFQATLCREGRIIFSYKHIPLPVPQINSVQHPVKVGLSDAFMIVQETAHGPDGQRRTIYEYHRIEVNMSKIVNSSALQFTPVSMCLQHQSCNACVSAEERFNCSWCNVLQRCSNGFDRHRQEWLDYQCAEEDKDELCEEFPEHSQDFSSSTAVVNTAAATSPAVLPSSSTPDAITHDGLAQERAKAGVGARPVHTGIVVGIVLGVVVLAVLILSGIYINNHPTSPAALFFIQRRLYRWPAMKFRKSSGQPTYAEVDSRGHDKEGFVEAEQC</sequence>
<dbReference type="PANTHER" id="PTHR13055">
    <property type="entry name" value="TUMOR ENDOTHELIAL MARKER 7 RELATED"/>
    <property type="match status" value="1"/>
</dbReference>
<evidence type="ECO:0000259" key="11">
    <source>
        <dbReference type="SMART" id="SM00423"/>
    </source>
</evidence>
<dbReference type="InParanoid" id="A0A4W3H3Z9"/>
<evidence type="ECO:0000313" key="12">
    <source>
        <dbReference type="Ensembl" id="ENSCMIP00000010441.1"/>
    </source>
</evidence>
<dbReference type="PANTHER" id="PTHR13055:SF10">
    <property type="entry name" value="PLEXIN DOMAIN-CONTAINING PROTEIN 1"/>
    <property type="match status" value="1"/>
</dbReference>
<keyword evidence="6 9" id="KW-0472">Membrane</keyword>
<evidence type="ECO:0000256" key="7">
    <source>
        <dbReference type="ARBA" id="ARBA00023180"/>
    </source>
</evidence>
<keyword evidence="13" id="KW-1185">Reference proteome</keyword>
<evidence type="ECO:0000256" key="2">
    <source>
        <dbReference type="ARBA" id="ARBA00010297"/>
    </source>
</evidence>
<evidence type="ECO:0000256" key="6">
    <source>
        <dbReference type="ARBA" id="ARBA00023136"/>
    </source>
</evidence>
<keyword evidence="7" id="KW-0325">Glycoprotein</keyword>
<reference evidence="13" key="3">
    <citation type="journal article" date="2014" name="Nature">
        <title>Elephant shark genome provides unique insights into gnathostome evolution.</title>
        <authorList>
            <consortium name="International Elephant Shark Genome Sequencing Consortium"/>
            <person name="Venkatesh B."/>
            <person name="Lee A.P."/>
            <person name="Ravi V."/>
            <person name="Maurya A.K."/>
            <person name="Lian M.M."/>
            <person name="Swann J.B."/>
            <person name="Ohta Y."/>
            <person name="Flajnik M.F."/>
            <person name="Sutoh Y."/>
            <person name="Kasahara M."/>
            <person name="Hoon S."/>
            <person name="Gangu V."/>
            <person name="Roy S.W."/>
            <person name="Irimia M."/>
            <person name="Korzh V."/>
            <person name="Kondrychyn I."/>
            <person name="Lim Z.W."/>
            <person name="Tay B.H."/>
            <person name="Tohari S."/>
            <person name="Kong K.W."/>
            <person name="Ho S."/>
            <person name="Lorente-Galdos B."/>
            <person name="Quilez J."/>
            <person name="Marques-Bonet T."/>
            <person name="Raney B.J."/>
            <person name="Ingham P.W."/>
            <person name="Tay A."/>
            <person name="Hillier L.W."/>
            <person name="Minx P."/>
            <person name="Boehm T."/>
            <person name="Wilson R.K."/>
            <person name="Brenner S."/>
            <person name="Warren W.C."/>
        </authorList>
    </citation>
    <scope>NUCLEOTIDE SEQUENCE [LARGE SCALE GENOMIC DNA]</scope>
</reference>
<dbReference type="SMART" id="SM00423">
    <property type="entry name" value="PSI"/>
    <property type="match status" value="1"/>
</dbReference>
<accession>A0A4W3H3Z9</accession>
<keyword evidence="3 9" id="KW-0812">Transmembrane</keyword>
<reference evidence="12" key="5">
    <citation type="submission" date="2025-09" db="UniProtKB">
        <authorList>
            <consortium name="Ensembl"/>
        </authorList>
    </citation>
    <scope>IDENTIFICATION</scope>
</reference>
<evidence type="ECO:0000256" key="1">
    <source>
        <dbReference type="ARBA" id="ARBA00004479"/>
    </source>
</evidence>
<dbReference type="AlphaFoldDB" id="A0A4W3H3Z9"/>
<dbReference type="InterPro" id="IPR031152">
    <property type="entry name" value="PLXDC"/>
</dbReference>
<dbReference type="Pfam" id="PF01437">
    <property type="entry name" value="PSI"/>
    <property type="match status" value="1"/>
</dbReference>
<feature type="compositionally biased region" description="Basic and acidic residues" evidence="8">
    <location>
        <begin position="34"/>
        <end position="44"/>
    </location>
</feature>
<keyword evidence="4 10" id="KW-0732">Signal</keyword>
<evidence type="ECO:0000256" key="8">
    <source>
        <dbReference type="SAM" id="MobiDB-lite"/>
    </source>
</evidence>
<evidence type="ECO:0000256" key="4">
    <source>
        <dbReference type="ARBA" id="ARBA00022729"/>
    </source>
</evidence>
<dbReference type="InterPro" id="IPR002165">
    <property type="entry name" value="Plexin_repeat"/>
</dbReference>
<evidence type="ECO:0000256" key="9">
    <source>
        <dbReference type="SAM" id="Phobius"/>
    </source>
</evidence>
<reference evidence="12" key="4">
    <citation type="submission" date="2025-08" db="UniProtKB">
        <authorList>
            <consortium name="Ensembl"/>
        </authorList>
    </citation>
    <scope>IDENTIFICATION</scope>
</reference>
<reference evidence="13" key="1">
    <citation type="journal article" date="2006" name="Science">
        <title>Ancient noncoding elements conserved in the human genome.</title>
        <authorList>
            <person name="Venkatesh B."/>
            <person name="Kirkness E.F."/>
            <person name="Loh Y.H."/>
            <person name="Halpern A.L."/>
            <person name="Lee A.P."/>
            <person name="Johnson J."/>
            <person name="Dandona N."/>
            <person name="Viswanathan L.D."/>
            <person name="Tay A."/>
            <person name="Venter J.C."/>
            <person name="Strausberg R.L."/>
            <person name="Brenner S."/>
        </authorList>
    </citation>
    <scope>NUCLEOTIDE SEQUENCE [LARGE SCALE GENOMIC DNA]</scope>
</reference>
<dbReference type="GO" id="GO:0016020">
    <property type="term" value="C:membrane"/>
    <property type="evidence" value="ECO:0007669"/>
    <property type="project" value="UniProtKB-SubCell"/>
</dbReference>
<comment type="similarity">
    <text evidence="2">Belongs to the plexin family.</text>
</comment>
<gene>
    <name evidence="12" type="primary">LOC103190201</name>
</gene>
<reference evidence="13" key="2">
    <citation type="journal article" date="2007" name="PLoS Biol.">
        <title>Survey sequencing and comparative analysis of the elephant shark (Callorhinchus milii) genome.</title>
        <authorList>
            <person name="Venkatesh B."/>
            <person name="Kirkness E.F."/>
            <person name="Loh Y.H."/>
            <person name="Halpern A.L."/>
            <person name="Lee A.P."/>
            <person name="Johnson J."/>
            <person name="Dandona N."/>
            <person name="Viswanathan L.D."/>
            <person name="Tay A."/>
            <person name="Venter J.C."/>
            <person name="Strausberg R.L."/>
            <person name="Brenner S."/>
        </authorList>
    </citation>
    <scope>NUCLEOTIDE SEQUENCE [LARGE SCALE GENOMIC DNA]</scope>
</reference>
<evidence type="ECO:0000313" key="13">
    <source>
        <dbReference type="Proteomes" id="UP000314986"/>
    </source>
</evidence>
<feature type="domain" description="PSI" evidence="11">
    <location>
        <begin position="304"/>
        <end position="349"/>
    </location>
</feature>
<evidence type="ECO:0000256" key="10">
    <source>
        <dbReference type="SAM" id="SignalP"/>
    </source>
</evidence>